<evidence type="ECO:0000256" key="2">
    <source>
        <dbReference type="ARBA" id="ARBA00023034"/>
    </source>
</evidence>
<dbReference type="GO" id="GO:0070273">
    <property type="term" value="F:phosphatidylinositol-4-phosphate binding"/>
    <property type="evidence" value="ECO:0007669"/>
    <property type="project" value="InterPro"/>
</dbReference>
<dbReference type="Proteomes" id="UP000253507">
    <property type="component" value="Unassembled WGS sequence"/>
</dbReference>
<comment type="caution">
    <text evidence="6">The sequence shown here is derived from an EMBL/GenBank/DDBJ whole genome shotgun (WGS) entry which is preliminary data.</text>
</comment>
<protein>
    <submittedName>
        <fullName evidence="6">GPP34 family phosphoprotein</fullName>
    </submittedName>
</protein>
<dbReference type="AlphaFoldDB" id="A0A367EEG7"/>
<reference evidence="6 7" key="1">
    <citation type="submission" date="2018-06" db="EMBL/GenBank/DDBJ databases">
        <title>Streptomyces reniochalinae sp. nov. and Streptomyces diacarnus sp. nov. from marine sponges.</title>
        <authorList>
            <person name="Li L."/>
        </authorList>
    </citation>
    <scope>NUCLEOTIDE SEQUENCE [LARGE SCALE GENOMIC DNA]</scope>
    <source>
        <strain evidence="6 7">LHW50302</strain>
    </source>
</reference>
<dbReference type="OrthoDB" id="3436994at2"/>
<dbReference type="Pfam" id="PF05719">
    <property type="entry name" value="GPP34"/>
    <property type="match status" value="1"/>
</dbReference>
<keyword evidence="7" id="KW-1185">Reference proteome</keyword>
<evidence type="ECO:0000313" key="6">
    <source>
        <dbReference type="EMBL" id="RCG16464.1"/>
    </source>
</evidence>
<dbReference type="GO" id="GO:0005737">
    <property type="term" value="C:cytoplasm"/>
    <property type="evidence" value="ECO:0007669"/>
    <property type="project" value="UniProtKB-ARBA"/>
</dbReference>
<comment type="subcellular location">
    <subcellularLocation>
        <location evidence="1">Golgi apparatus membrane</location>
        <topology evidence="1">Peripheral membrane protein</topology>
        <orientation evidence="1">Cytoplasmic side</orientation>
    </subcellularLocation>
</comment>
<dbReference type="EMBL" id="QOIM01000038">
    <property type="protein sequence ID" value="RCG16464.1"/>
    <property type="molecule type" value="Genomic_DNA"/>
</dbReference>
<dbReference type="GO" id="GO:0012505">
    <property type="term" value="C:endomembrane system"/>
    <property type="evidence" value="ECO:0007669"/>
    <property type="project" value="UniProtKB-ARBA"/>
</dbReference>
<feature type="region of interest" description="Disordered" evidence="5">
    <location>
        <begin position="196"/>
        <end position="216"/>
    </location>
</feature>
<organism evidence="6 7">
    <name type="scientific">Streptomyces reniochalinae</name>
    <dbReference type="NCBI Taxonomy" id="2250578"/>
    <lineage>
        <taxon>Bacteria</taxon>
        <taxon>Bacillati</taxon>
        <taxon>Actinomycetota</taxon>
        <taxon>Actinomycetes</taxon>
        <taxon>Kitasatosporales</taxon>
        <taxon>Streptomycetaceae</taxon>
        <taxon>Streptomyces</taxon>
    </lineage>
</organism>
<dbReference type="InterPro" id="IPR008628">
    <property type="entry name" value="GPP34-like"/>
</dbReference>
<evidence type="ECO:0000256" key="3">
    <source>
        <dbReference type="ARBA" id="ARBA00023121"/>
    </source>
</evidence>
<dbReference type="RefSeq" id="WP_114017049.1">
    <property type="nucleotide sequence ID" value="NZ_QOIM01000038.1"/>
</dbReference>
<keyword evidence="2" id="KW-0333">Golgi apparatus</keyword>
<accession>A0A367EEG7</accession>
<proteinExistence type="predicted"/>
<keyword evidence="4" id="KW-0472">Membrane</keyword>
<sequence length="238" mass="26036">MSGFLPQPLPQPLSLPEEFVLLSHLPSGKVHGSTRAAFGCAAAELGELTLRYKILPRPWKTTVRGVPAHVTHRAGIELLDTTATGLAWADEVLAELSRFPVTDEQRIGVRQWLKQRRHAFPLHRAALMERGVLGERSGFLGGKRRAPDQTTRHALITQLRAIGSGQCPVDAHGLFLCDLIRAVGLHRTLRVPMGMRTTPYRSRGPGSAESVPEELRHASSALAGMVPSHDVHTGSRWA</sequence>
<dbReference type="InterPro" id="IPR038261">
    <property type="entry name" value="GPP34-like_sf"/>
</dbReference>
<evidence type="ECO:0000256" key="4">
    <source>
        <dbReference type="ARBA" id="ARBA00023136"/>
    </source>
</evidence>
<evidence type="ECO:0000256" key="5">
    <source>
        <dbReference type="SAM" id="MobiDB-lite"/>
    </source>
</evidence>
<gene>
    <name evidence="6" type="ORF">DQ392_20160</name>
</gene>
<dbReference type="Gene3D" id="1.10.3630.10">
    <property type="entry name" value="yeast vps74-n-term truncation variant domain like"/>
    <property type="match status" value="1"/>
</dbReference>
<evidence type="ECO:0000313" key="7">
    <source>
        <dbReference type="Proteomes" id="UP000253507"/>
    </source>
</evidence>
<evidence type="ECO:0000256" key="1">
    <source>
        <dbReference type="ARBA" id="ARBA00004255"/>
    </source>
</evidence>
<name>A0A367EEG7_9ACTN</name>
<keyword evidence="3" id="KW-0446">Lipid-binding</keyword>